<comment type="caution">
    <text evidence="1">The sequence shown here is derived from an EMBL/GenBank/DDBJ whole genome shotgun (WGS) entry which is preliminary data.</text>
</comment>
<gene>
    <name evidence="1" type="ORF">DVR12_19410</name>
</gene>
<reference evidence="1 2" key="1">
    <citation type="submission" date="2018-07" db="EMBL/GenBank/DDBJ databases">
        <title>Chitinophaga K2CV101002-2 sp. nov., isolated from a monsoon evergreen broad-leaved forest soil.</title>
        <authorList>
            <person name="Lv Y."/>
        </authorList>
    </citation>
    <scope>NUCLEOTIDE SEQUENCE [LARGE SCALE GENOMIC DNA]</scope>
    <source>
        <strain evidence="1 2">GDMCC 1.1288</strain>
    </source>
</reference>
<evidence type="ECO:0000313" key="1">
    <source>
        <dbReference type="EMBL" id="RFS20727.1"/>
    </source>
</evidence>
<dbReference type="AlphaFoldDB" id="A0A3E1Y739"/>
<evidence type="ECO:0000313" key="2">
    <source>
        <dbReference type="Proteomes" id="UP000260644"/>
    </source>
</evidence>
<proteinExistence type="predicted"/>
<organism evidence="1 2">
    <name type="scientific">Chitinophaga silvatica</name>
    <dbReference type="NCBI Taxonomy" id="2282649"/>
    <lineage>
        <taxon>Bacteria</taxon>
        <taxon>Pseudomonadati</taxon>
        <taxon>Bacteroidota</taxon>
        <taxon>Chitinophagia</taxon>
        <taxon>Chitinophagales</taxon>
        <taxon>Chitinophagaceae</taxon>
        <taxon>Chitinophaga</taxon>
    </lineage>
</organism>
<dbReference type="Proteomes" id="UP000260644">
    <property type="component" value="Unassembled WGS sequence"/>
</dbReference>
<sequence length="72" mass="8046">MKNVALIFLIISGIASALPTIYYMPAKENGACTVQTLVYYSIAPDTFTNRPELKRIKLATEPGICKEYVIYD</sequence>
<protein>
    <submittedName>
        <fullName evidence="1">Uncharacterized protein</fullName>
    </submittedName>
</protein>
<keyword evidence="2" id="KW-1185">Reference proteome</keyword>
<name>A0A3E1Y739_9BACT</name>
<dbReference type="EMBL" id="QPMM01000010">
    <property type="protein sequence ID" value="RFS20727.1"/>
    <property type="molecule type" value="Genomic_DNA"/>
</dbReference>
<accession>A0A3E1Y739</accession>